<feature type="signal peptide" evidence="6">
    <location>
        <begin position="1"/>
        <end position="20"/>
    </location>
</feature>
<dbReference type="EMBL" id="BMOV01000004">
    <property type="protein sequence ID" value="GGO10964.1"/>
    <property type="molecule type" value="Genomic_DNA"/>
</dbReference>
<keyword evidence="8" id="KW-1185">Reference proteome</keyword>
<evidence type="ECO:0000313" key="7">
    <source>
        <dbReference type="EMBL" id="GGO10964.1"/>
    </source>
</evidence>
<evidence type="ECO:0000313" key="8">
    <source>
        <dbReference type="Proteomes" id="UP000602381"/>
    </source>
</evidence>
<feature type="chain" id="PRO_5045590644" evidence="6">
    <location>
        <begin position="21"/>
        <end position="260"/>
    </location>
</feature>
<organism evidence="7 8">
    <name type="scientific">Iodidimonas muriae</name>
    <dbReference type="NCBI Taxonomy" id="261467"/>
    <lineage>
        <taxon>Bacteria</taxon>
        <taxon>Pseudomonadati</taxon>
        <taxon>Pseudomonadota</taxon>
        <taxon>Alphaproteobacteria</taxon>
        <taxon>Iodidimonadales</taxon>
        <taxon>Iodidimonadaceae</taxon>
        <taxon>Iodidimonas</taxon>
    </lineage>
</organism>
<dbReference type="RefSeq" id="WP_188873704.1">
    <property type="nucleotide sequence ID" value="NZ_BMOV01000004.1"/>
</dbReference>
<dbReference type="PANTHER" id="PTHR38776">
    <property type="entry name" value="MLTA-INTERACTING PROTEIN-RELATED"/>
    <property type="match status" value="1"/>
</dbReference>
<comment type="caution">
    <text evidence="7">The sequence shown here is derived from an EMBL/GenBank/DDBJ whole genome shotgun (WGS) entry which is preliminary data.</text>
</comment>
<evidence type="ECO:0000256" key="2">
    <source>
        <dbReference type="ARBA" id="ARBA00005722"/>
    </source>
</evidence>
<dbReference type="Pfam" id="PF06629">
    <property type="entry name" value="MipA"/>
    <property type="match status" value="1"/>
</dbReference>
<dbReference type="Proteomes" id="UP000602381">
    <property type="component" value="Unassembled WGS sequence"/>
</dbReference>
<name>A0ABQ2LCY3_9PROT</name>
<dbReference type="PANTHER" id="PTHR38776:SF1">
    <property type="entry name" value="MLTA-INTERACTING PROTEIN-RELATED"/>
    <property type="match status" value="1"/>
</dbReference>
<comment type="subcellular location">
    <subcellularLocation>
        <location evidence="1">Cell outer membrane</location>
    </subcellularLocation>
</comment>
<dbReference type="InterPro" id="IPR010583">
    <property type="entry name" value="MipA"/>
</dbReference>
<keyword evidence="3 6" id="KW-0732">Signal</keyword>
<accession>A0ABQ2LCY3</accession>
<protein>
    <submittedName>
        <fullName evidence="7">MltA-interacting MipA family protein</fullName>
    </submittedName>
</protein>
<reference evidence="8" key="1">
    <citation type="journal article" date="2019" name="Int. J. Syst. Evol. Microbiol.">
        <title>The Global Catalogue of Microorganisms (GCM) 10K type strain sequencing project: providing services to taxonomists for standard genome sequencing and annotation.</title>
        <authorList>
            <consortium name="The Broad Institute Genomics Platform"/>
            <consortium name="The Broad Institute Genome Sequencing Center for Infectious Disease"/>
            <person name="Wu L."/>
            <person name="Ma J."/>
        </authorList>
    </citation>
    <scope>NUCLEOTIDE SEQUENCE [LARGE SCALE GENOMIC DNA]</scope>
    <source>
        <strain evidence="8">JCM 17843</strain>
    </source>
</reference>
<evidence type="ECO:0000256" key="4">
    <source>
        <dbReference type="ARBA" id="ARBA00023136"/>
    </source>
</evidence>
<evidence type="ECO:0000256" key="1">
    <source>
        <dbReference type="ARBA" id="ARBA00004442"/>
    </source>
</evidence>
<gene>
    <name evidence="7" type="ORF">GCM10007972_14310</name>
</gene>
<keyword evidence="5" id="KW-0998">Cell outer membrane</keyword>
<evidence type="ECO:0000256" key="5">
    <source>
        <dbReference type="ARBA" id="ARBA00023237"/>
    </source>
</evidence>
<sequence>MPFRYLAFFILICVASPARAQWFIPGDPEDWNAQVGLGAAVRPDFPGAASLVATPVPYFDITYKKRFFLNTGRGLGTFLYGDKNGRLKYMLGASIGPSFDTRGRKDVPGLPKVGVTASGQAFGEIFFDRWSVEFTVHKDMIGKGHEGLRADLGLNYTQRIDGKRGLLRVGPQVQFGSGDFMDSFFSVTPEQSPAANLPTFNANAGAARLGGQAFLSYPIAEHWNVVSAATYYRLVNDAADSPVTRDKNQLSLFLALAYRF</sequence>
<evidence type="ECO:0000256" key="6">
    <source>
        <dbReference type="SAM" id="SignalP"/>
    </source>
</evidence>
<proteinExistence type="inferred from homology"/>
<comment type="similarity">
    <text evidence="2">Belongs to the MipA/OmpV family.</text>
</comment>
<evidence type="ECO:0000256" key="3">
    <source>
        <dbReference type="ARBA" id="ARBA00022729"/>
    </source>
</evidence>
<keyword evidence="4" id="KW-0472">Membrane</keyword>